<reference evidence="2" key="1">
    <citation type="submission" date="2017-06" db="EMBL/GenBank/DDBJ databases">
        <title>Genome analysis of Fimbriiglobus ruber SP5, the first member of the order Planctomycetales with confirmed chitinolytic capability.</title>
        <authorList>
            <person name="Ravin N.V."/>
            <person name="Rakitin A.L."/>
            <person name="Ivanova A.A."/>
            <person name="Beletsky A.V."/>
            <person name="Kulichevskaya I.S."/>
            <person name="Mardanov A.V."/>
            <person name="Dedysh S.N."/>
        </authorList>
    </citation>
    <scope>NUCLEOTIDE SEQUENCE [LARGE SCALE GENOMIC DNA]</scope>
    <source>
        <strain evidence="2">SP5</strain>
    </source>
</reference>
<evidence type="ECO:0000313" key="1">
    <source>
        <dbReference type="EMBL" id="OWK34634.1"/>
    </source>
</evidence>
<protein>
    <submittedName>
        <fullName evidence="1">Uncharacterized protein</fullName>
    </submittedName>
</protein>
<organism evidence="1 2">
    <name type="scientific">Fimbriiglobus ruber</name>
    <dbReference type="NCBI Taxonomy" id="1908690"/>
    <lineage>
        <taxon>Bacteria</taxon>
        <taxon>Pseudomonadati</taxon>
        <taxon>Planctomycetota</taxon>
        <taxon>Planctomycetia</taxon>
        <taxon>Gemmatales</taxon>
        <taxon>Gemmataceae</taxon>
        <taxon>Fimbriiglobus</taxon>
    </lineage>
</organism>
<dbReference type="AlphaFoldDB" id="A0A225D4R8"/>
<gene>
    <name evidence="1" type="ORF">FRUB_10605</name>
</gene>
<dbReference type="Proteomes" id="UP000214646">
    <property type="component" value="Unassembled WGS sequence"/>
</dbReference>
<sequence>MSSNRQSDDATDDGGGVVLGWVPEIPSNAITPYAWHPATMTLAIACGSDLRLYRIEQG</sequence>
<proteinExistence type="predicted"/>
<name>A0A225D4R8_9BACT</name>
<evidence type="ECO:0000313" key="2">
    <source>
        <dbReference type="Proteomes" id="UP000214646"/>
    </source>
</evidence>
<accession>A0A225D4R8</accession>
<keyword evidence="2" id="KW-1185">Reference proteome</keyword>
<dbReference type="EMBL" id="NIDE01000020">
    <property type="protein sequence ID" value="OWK34634.1"/>
    <property type="molecule type" value="Genomic_DNA"/>
</dbReference>
<comment type="caution">
    <text evidence="1">The sequence shown here is derived from an EMBL/GenBank/DDBJ whole genome shotgun (WGS) entry which is preliminary data.</text>
</comment>